<dbReference type="InterPro" id="IPR007627">
    <property type="entry name" value="RNA_pol_sigma70_r2"/>
</dbReference>
<dbReference type="InterPro" id="IPR013249">
    <property type="entry name" value="RNA_pol_sigma70_r4_t2"/>
</dbReference>
<evidence type="ECO:0000259" key="5">
    <source>
        <dbReference type="Pfam" id="PF04542"/>
    </source>
</evidence>
<dbReference type="GO" id="GO:0006352">
    <property type="term" value="P:DNA-templated transcription initiation"/>
    <property type="evidence" value="ECO:0007669"/>
    <property type="project" value="InterPro"/>
</dbReference>
<dbReference type="InterPro" id="IPR013324">
    <property type="entry name" value="RNA_pol_sigma_r3/r4-like"/>
</dbReference>
<dbReference type="CDD" id="cd06171">
    <property type="entry name" value="Sigma70_r4"/>
    <property type="match status" value="1"/>
</dbReference>
<dbReference type="PANTHER" id="PTHR43133">
    <property type="entry name" value="RNA POLYMERASE ECF-TYPE SIGMA FACTO"/>
    <property type="match status" value="1"/>
</dbReference>
<gene>
    <name evidence="7" type="ORF">DES53_11476</name>
</gene>
<protein>
    <submittedName>
        <fullName evidence="7">RNA polymerase RpoE-like sigma-24 subunit</fullName>
    </submittedName>
</protein>
<keyword evidence="2" id="KW-0805">Transcription regulation</keyword>
<dbReference type="InterPro" id="IPR013325">
    <property type="entry name" value="RNA_pol_sigma_r2"/>
</dbReference>
<keyword evidence="8" id="KW-1185">Reference proteome</keyword>
<sequence>MNDPAVASPAAPPSSEVADLELVKRCQRGDARSFDLLVTRYRGKVYGMCYHLVQNDQDAWDLAQEAFIKAWKALPSFKGDSSFYTWLYRIAHNTSYDWLRKKRIQSDGEFNDEIGRPVAAGAEAVPKGDFAPDEALKNRELGARIHEAIAQLSPDHRTVILLREVEGHSYEEIAQATNSSLGTVMSRLFYARKKLQELLKDTYENA</sequence>
<evidence type="ECO:0000256" key="3">
    <source>
        <dbReference type="ARBA" id="ARBA00023082"/>
    </source>
</evidence>
<dbReference type="GO" id="GO:0003677">
    <property type="term" value="F:DNA binding"/>
    <property type="evidence" value="ECO:0007669"/>
    <property type="project" value="InterPro"/>
</dbReference>
<dbReference type="NCBIfam" id="TIGR02937">
    <property type="entry name" value="sigma70-ECF"/>
    <property type="match status" value="1"/>
</dbReference>
<dbReference type="GO" id="GO:0016987">
    <property type="term" value="F:sigma factor activity"/>
    <property type="evidence" value="ECO:0007669"/>
    <property type="project" value="UniProtKB-KW"/>
</dbReference>
<dbReference type="InterPro" id="IPR036388">
    <property type="entry name" value="WH-like_DNA-bd_sf"/>
</dbReference>
<dbReference type="Proteomes" id="UP000253426">
    <property type="component" value="Unassembled WGS sequence"/>
</dbReference>
<proteinExistence type="inferred from homology"/>
<dbReference type="EMBL" id="QNRR01000014">
    <property type="protein sequence ID" value="RBP37338.1"/>
    <property type="molecule type" value="Genomic_DNA"/>
</dbReference>
<dbReference type="PANTHER" id="PTHR43133:SF53">
    <property type="entry name" value="ECF RNA POLYMERASE SIGMA-E FACTOR"/>
    <property type="match status" value="1"/>
</dbReference>
<dbReference type="Gene3D" id="1.10.1740.10">
    <property type="match status" value="1"/>
</dbReference>
<dbReference type="InterPro" id="IPR014284">
    <property type="entry name" value="RNA_pol_sigma-70_dom"/>
</dbReference>
<evidence type="ECO:0000256" key="1">
    <source>
        <dbReference type="ARBA" id="ARBA00010641"/>
    </source>
</evidence>
<evidence type="ECO:0000256" key="2">
    <source>
        <dbReference type="ARBA" id="ARBA00023015"/>
    </source>
</evidence>
<feature type="domain" description="RNA polymerase sigma-70 region 2" evidence="5">
    <location>
        <begin position="37"/>
        <end position="103"/>
    </location>
</feature>
<name>A0A366H5J5_9BACT</name>
<dbReference type="SUPFAM" id="SSF88946">
    <property type="entry name" value="Sigma2 domain of RNA polymerase sigma factors"/>
    <property type="match status" value="1"/>
</dbReference>
<dbReference type="Pfam" id="PF04542">
    <property type="entry name" value="Sigma70_r2"/>
    <property type="match status" value="1"/>
</dbReference>
<dbReference type="Pfam" id="PF08281">
    <property type="entry name" value="Sigma70_r4_2"/>
    <property type="match status" value="1"/>
</dbReference>
<dbReference type="AlphaFoldDB" id="A0A366H5J5"/>
<comment type="caution">
    <text evidence="7">The sequence shown here is derived from an EMBL/GenBank/DDBJ whole genome shotgun (WGS) entry which is preliminary data.</text>
</comment>
<organism evidence="7 8">
    <name type="scientific">Roseimicrobium gellanilyticum</name>
    <dbReference type="NCBI Taxonomy" id="748857"/>
    <lineage>
        <taxon>Bacteria</taxon>
        <taxon>Pseudomonadati</taxon>
        <taxon>Verrucomicrobiota</taxon>
        <taxon>Verrucomicrobiia</taxon>
        <taxon>Verrucomicrobiales</taxon>
        <taxon>Verrucomicrobiaceae</taxon>
        <taxon>Roseimicrobium</taxon>
    </lineage>
</organism>
<dbReference type="OrthoDB" id="9784984at2"/>
<dbReference type="InterPro" id="IPR039425">
    <property type="entry name" value="RNA_pol_sigma-70-like"/>
</dbReference>
<comment type="similarity">
    <text evidence="1">Belongs to the sigma-70 factor family. ECF subfamily.</text>
</comment>
<evidence type="ECO:0000256" key="4">
    <source>
        <dbReference type="ARBA" id="ARBA00023163"/>
    </source>
</evidence>
<accession>A0A366H5J5</accession>
<evidence type="ECO:0000313" key="7">
    <source>
        <dbReference type="EMBL" id="RBP37338.1"/>
    </source>
</evidence>
<dbReference type="SUPFAM" id="SSF88659">
    <property type="entry name" value="Sigma3 and sigma4 domains of RNA polymerase sigma factors"/>
    <property type="match status" value="1"/>
</dbReference>
<dbReference type="RefSeq" id="WP_113961564.1">
    <property type="nucleotide sequence ID" value="NZ_QNRR01000014.1"/>
</dbReference>
<keyword evidence="3" id="KW-0731">Sigma factor</keyword>
<reference evidence="7 8" key="1">
    <citation type="submission" date="2018-06" db="EMBL/GenBank/DDBJ databases">
        <title>Genomic Encyclopedia of Type Strains, Phase IV (KMG-IV): sequencing the most valuable type-strain genomes for metagenomic binning, comparative biology and taxonomic classification.</title>
        <authorList>
            <person name="Goeker M."/>
        </authorList>
    </citation>
    <scope>NUCLEOTIDE SEQUENCE [LARGE SCALE GENOMIC DNA]</scope>
    <source>
        <strain evidence="7 8">DSM 25532</strain>
    </source>
</reference>
<evidence type="ECO:0000313" key="8">
    <source>
        <dbReference type="Proteomes" id="UP000253426"/>
    </source>
</evidence>
<dbReference type="Gene3D" id="1.10.10.10">
    <property type="entry name" value="Winged helix-like DNA-binding domain superfamily/Winged helix DNA-binding domain"/>
    <property type="match status" value="1"/>
</dbReference>
<evidence type="ECO:0000259" key="6">
    <source>
        <dbReference type="Pfam" id="PF08281"/>
    </source>
</evidence>
<feature type="domain" description="RNA polymerase sigma factor 70 region 4 type 2" evidence="6">
    <location>
        <begin position="144"/>
        <end position="195"/>
    </location>
</feature>
<keyword evidence="4" id="KW-0804">Transcription</keyword>